<name>U2V283_9ACTN</name>
<dbReference type="EMBL" id="AWEZ01000062">
    <property type="protein sequence ID" value="ERL06771.1"/>
    <property type="molecule type" value="Genomic_DNA"/>
</dbReference>
<dbReference type="Proteomes" id="UP000016638">
    <property type="component" value="Unassembled WGS sequence"/>
</dbReference>
<organism evidence="2 3">
    <name type="scientific">Olsenella profusa F0195</name>
    <dbReference type="NCBI Taxonomy" id="1125712"/>
    <lineage>
        <taxon>Bacteria</taxon>
        <taxon>Bacillati</taxon>
        <taxon>Actinomycetota</taxon>
        <taxon>Coriobacteriia</taxon>
        <taxon>Coriobacteriales</taxon>
        <taxon>Atopobiaceae</taxon>
        <taxon>Olsenella</taxon>
    </lineage>
</organism>
<keyword evidence="1" id="KW-0812">Transmembrane</keyword>
<evidence type="ECO:0000313" key="3">
    <source>
        <dbReference type="Proteomes" id="UP000016638"/>
    </source>
</evidence>
<gene>
    <name evidence="2" type="ORF">HMPREF1316_0606</name>
</gene>
<feature type="transmembrane region" description="Helical" evidence="1">
    <location>
        <begin position="63"/>
        <end position="83"/>
    </location>
</feature>
<dbReference type="PATRIC" id="fig|1125712.3.peg.2026"/>
<proteinExistence type="predicted"/>
<dbReference type="InterPro" id="IPR019277">
    <property type="entry name" value="DUF2304"/>
</dbReference>
<dbReference type="AlphaFoldDB" id="U2V283"/>
<keyword evidence="1" id="KW-1133">Transmembrane helix</keyword>
<reference evidence="2 3" key="1">
    <citation type="submission" date="2013-08" db="EMBL/GenBank/DDBJ databases">
        <authorList>
            <person name="Durkin A.S."/>
            <person name="Haft D.R."/>
            <person name="McCorrison J."/>
            <person name="Torralba M."/>
            <person name="Gillis M."/>
            <person name="Haft D.H."/>
            <person name="Methe B."/>
            <person name="Sutton G."/>
            <person name="Nelson K.E."/>
        </authorList>
    </citation>
    <scope>NUCLEOTIDE SEQUENCE [LARGE SCALE GENOMIC DNA]</scope>
    <source>
        <strain evidence="2 3">F0195</strain>
    </source>
</reference>
<keyword evidence="1" id="KW-0472">Membrane</keyword>
<dbReference type="STRING" id="1125712.HMPREF1316_0606"/>
<dbReference type="eggNOG" id="COG2456">
    <property type="taxonomic scope" value="Bacteria"/>
</dbReference>
<feature type="transmembrane region" description="Helical" evidence="1">
    <location>
        <begin position="6"/>
        <end position="24"/>
    </location>
</feature>
<evidence type="ECO:0000313" key="2">
    <source>
        <dbReference type="EMBL" id="ERL06771.1"/>
    </source>
</evidence>
<keyword evidence="3" id="KW-1185">Reference proteome</keyword>
<comment type="caution">
    <text evidence="2">The sequence shown here is derived from an EMBL/GenBank/DDBJ whole genome shotgun (WGS) entry which is preliminary data.</text>
</comment>
<sequence>MSPVLRVLLILVTIIALGVVVRRIRKRKIRVSESVYWVVAAVVLLVLAVFPQIAFFFSRLTGFLSPSNFVFVVLIALMLLKLFDQACDISVLTHKVEVLSQELALDRHERGHDAAKPSKQ</sequence>
<evidence type="ECO:0000256" key="1">
    <source>
        <dbReference type="SAM" id="Phobius"/>
    </source>
</evidence>
<feature type="transmembrane region" description="Helical" evidence="1">
    <location>
        <begin position="36"/>
        <end position="57"/>
    </location>
</feature>
<dbReference type="RefSeq" id="WP_021726839.1">
    <property type="nucleotide sequence ID" value="NZ_AWEZ01000062.1"/>
</dbReference>
<protein>
    <submittedName>
        <fullName evidence="2">PF10066 family protein</fullName>
    </submittedName>
</protein>
<dbReference type="OrthoDB" id="3186517at2"/>
<dbReference type="Pfam" id="PF10066">
    <property type="entry name" value="DUF2304"/>
    <property type="match status" value="1"/>
</dbReference>
<accession>U2V283</accession>